<protein>
    <submittedName>
        <fullName evidence="1">Uncharacterized protein</fullName>
    </submittedName>
</protein>
<keyword evidence="2" id="KW-1185">Reference proteome</keyword>
<organism evidence="1 2">
    <name type="scientific">Metapseudomonas lalkuanensis</name>
    <dbReference type="NCBI Taxonomy" id="2604832"/>
    <lineage>
        <taxon>Bacteria</taxon>
        <taxon>Pseudomonadati</taxon>
        <taxon>Pseudomonadota</taxon>
        <taxon>Gammaproteobacteria</taxon>
        <taxon>Pseudomonadales</taxon>
        <taxon>Pseudomonadaceae</taxon>
        <taxon>Metapseudomonas</taxon>
    </lineage>
</organism>
<dbReference type="Proteomes" id="UP000327179">
    <property type="component" value="Chromosome"/>
</dbReference>
<proteinExistence type="predicted"/>
<sequence length="132" mass="14113">MTLAQERAGIRAGVAAARANTLRRDLNSLETQRRQIQVLNTLERRGARPATKGRGLWNPAAAGVGGGVASPLTEQTKVVGADTVPDRDYWPDLVLTSSDGIFTYEVPPVKTLKLKDANEADVIVNLAQPVAP</sequence>
<name>A0A5J6QLN8_9GAMM</name>
<evidence type="ECO:0000313" key="2">
    <source>
        <dbReference type="Proteomes" id="UP000327179"/>
    </source>
</evidence>
<gene>
    <name evidence="1" type="ORF">FXN65_10870</name>
</gene>
<dbReference type="RefSeq" id="WP_151133207.1">
    <property type="nucleotide sequence ID" value="NZ_CP043311.1"/>
</dbReference>
<accession>A0A5J6QLN8</accession>
<reference evidence="1 2" key="1">
    <citation type="submission" date="2019-08" db="EMBL/GenBank/DDBJ databases">
        <title>Whole-genome Sequencing of e-waste polymer degrading bacterium Pseudomonas sp. strain PE08.</title>
        <authorList>
            <person name="Kirdat K."/>
            <person name="Debbarma P."/>
            <person name="Narawade N."/>
            <person name="Suyal D."/>
            <person name="Thorat V."/>
            <person name="Shouche Y."/>
            <person name="Goel R."/>
            <person name="Yadav A."/>
        </authorList>
    </citation>
    <scope>NUCLEOTIDE SEQUENCE [LARGE SCALE GENOMIC DNA]</scope>
    <source>
        <strain evidence="1 2">PE08</strain>
    </source>
</reference>
<dbReference type="KEGG" id="plal:FXN65_10870"/>
<dbReference type="AlphaFoldDB" id="A0A5J6QLN8"/>
<dbReference type="EMBL" id="CP043311">
    <property type="protein sequence ID" value="QEY62552.1"/>
    <property type="molecule type" value="Genomic_DNA"/>
</dbReference>
<evidence type="ECO:0000313" key="1">
    <source>
        <dbReference type="EMBL" id="QEY62552.1"/>
    </source>
</evidence>